<comment type="subcellular location">
    <subcellularLocation>
        <location evidence="1">Cell membrane</location>
    </subcellularLocation>
</comment>
<dbReference type="AlphaFoldDB" id="A0A2G1MG81"/>
<keyword evidence="8" id="KW-1185">Reference proteome</keyword>
<evidence type="ECO:0000256" key="2">
    <source>
        <dbReference type="ARBA" id="ARBA00022475"/>
    </source>
</evidence>
<evidence type="ECO:0000256" key="1">
    <source>
        <dbReference type="ARBA" id="ARBA00004236"/>
    </source>
</evidence>
<protein>
    <submittedName>
        <fullName evidence="7">Glycosyl transferase</fullName>
    </submittedName>
</protein>
<keyword evidence="2" id="KW-1003">Cell membrane</keyword>
<keyword evidence="3" id="KW-0328">Glycosyltransferase</keyword>
<comment type="caution">
    <text evidence="7">The sequence shown here is derived from an EMBL/GenBank/DDBJ whole genome shotgun (WGS) entry which is preliminary data.</text>
</comment>
<dbReference type="GO" id="GO:0005886">
    <property type="term" value="C:plasma membrane"/>
    <property type="evidence" value="ECO:0007669"/>
    <property type="project" value="UniProtKB-SubCell"/>
</dbReference>
<evidence type="ECO:0000256" key="5">
    <source>
        <dbReference type="ARBA" id="ARBA00023136"/>
    </source>
</evidence>
<feature type="domain" description="Glycosyltransferase 2-like" evidence="6">
    <location>
        <begin position="9"/>
        <end position="148"/>
    </location>
</feature>
<dbReference type="Pfam" id="PF00535">
    <property type="entry name" value="Glycos_transf_2"/>
    <property type="match status" value="1"/>
</dbReference>
<dbReference type="InterPro" id="IPR029044">
    <property type="entry name" value="Nucleotide-diphossugar_trans"/>
</dbReference>
<gene>
    <name evidence="7" type="ORF">CJ301_08825</name>
</gene>
<keyword evidence="4 7" id="KW-0808">Transferase</keyword>
<evidence type="ECO:0000313" key="7">
    <source>
        <dbReference type="EMBL" id="PHP27769.1"/>
    </source>
</evidence>
<evidence type="ECO:0000256" key="3">
    <source>
        <dbReference type="ARBA" id="ARBA00022676"/>
    </source>
</evidence>
<dbReference type="PANTHER" id="PTHR43646">
    <property type="entry name" value="GLYCOSYLTRANSFERASE"/>
    <property type="match status" value="1"/>
</dbReference>
<dbReference type="PANTHER" id="PTHR43646:SF2">
    <property type="entry name" value="GLYCOSYLTRANSFERASE 2-LIKE DOMAIN-CONTAINING PROTEIN"/>
    <property type="match status" value="1"/>
</dbReference>
<dbReference type="InterPro" id="IPR001173">
    <property type="entry name" value="Glyco_trans_2-like"/>
</dbReference>
<dbReference type="Gene3D" id="3.90.550.10">
    <property type="entry name" value="Spore Coat Polysaccharide Biosynthesis Protein SpsA, Chain A"/>
    <property type="match status" value="1"/>
</dbReference>
<dbReference type="OrthoDB" id="9797391at2"/>
<name>A0A2G1MG81_9RHOB</name>
<evidence type="ECO:0000313" key="8">
    <source>
        <dbReference type="Proteomes" id="UP000221860"/>
    </source>
</evidence>
<dbReference type="GO" id="GO:0016757">
    <property type="term" value="F:glycosyltransferase activity"/>
    <property type="evidence" value="ECO:0007669"/>
    <property type="project" value="UniProtKB-KW"/>
</dbReference>
<accession>A0A2G1MG81</accession>
<dbReference type="RefSeq" id="WP_099276457.1">
    <property type="nucleotide sequence ID" value="NZ_JAZETL010000007.1"/>
</dbReference>
<keyword evidence="5" id="KW-0472">Membrane</keyword>
<evidence type="ECO:0000256" key="4">
    <source>
        <dbReference type="ARBA" id="ARBA00022679"/>
    </source>
</evidence>
<evidence type="ECO:0000259" key="6">
    <source>
        <dbReference type="Pfam" id="PF00535"/>
    </source>
</evidence>
<reference evidence="7 8" key="1">
    <citation type="submission" date="2017-08" db="EMBL/GenBank/DDBJ databases">
        <title>Draft Genome Sequence of Loktanella cinnabarina Strain XM1, Isolated from Coastal Surface Water.</title>
        <authorList>
            <person name="Ma R."/>
            <person name="Wang J."/>
            <person name="Wang Q."/>
            <person name="Ma Z."/>
            <person name="Li J."/>
            <person name="Chen L."/>
        </authorList>
    </citation>
    <scope>NUCLEOTIDE SEQUENCE [LARGE SCALE GENOMIC DNA]</scope>
    <source>
        <strain evidence="7 8">XM1</strain>
    </source>
</reference>
<organism evidence="7 8">
    <name type="scientific">Limimaricola cinnabarinus</name>
    <dbReference type="NCBI Taxonomy" id="1125964"/>
    <lineage>
        <taxon>Bacteria</taxon>
        <taxon>Pseudomonadati</taxon>
        <taxon>Pseudomonadota</taxon>
        <taxon>Alphaproteobacteria</taxon>
        <taxon>Rhodobacterales</taxon>
        <taxon>Paracoccaceae</taxon>
        <taxon>Limimaricola</taxon>
    </lineage>
</organism>
<sequence>MSAATPMEILIPASNEAALIGGCLSALAASAPPPGPVGVTVIANGCHDATAAQARRFSQVFAKKGWRLRVIELAQGSKIAALNAGEAGLPPGAIRVYLDADVTVSPRLIAGLHAALDRPGALYASGRPRITGRGRVARAYARLWARLPFMRHGVPGCGVFAVNARGRGRWGRFPDLISDDGFVRLQFCPEERCDVPATYDWPVAEGWRALVRVRRRQDAGMRELAARHPEIMSREDKPPLGASGAARLALRDPLGFAVYGAVALGVRLRPAGRGWSRGR</sequence>
<dbReference type="EMBL" id="NQWH01000011">
    <property type="protein sequence ID" value="PHP27769.1"/>
    <property type="molecule type" value="Genomic_DNA"/>
</dbReference>
<dbReference type="Proteomes" id="UP000221860">
    <property type="component" value="Unassembled WGS sequence"/>
</dbReference>
<dbReference type="SUPFAM" id="SSF53448">
    <property type="entry name" value="Nucleotide-diphospho-sugar transferases"/>
    <property type="match status" value="1"/>
</dbReference>
<proteinExistence type="predicted"/>